<evidence type="ECO:0000313" key="13">
    <source>
        <dbReference type="EMBL" id="CAK1545811.1"/>
    </source>
</evidence>
<evidence type="ECO:0000256" key="6">
    <source>
        <dbReference type="ARBA" id="ARBA00016714"/>
    </source>
</evidence>
<dbReference type="Proteomes" id="UP001497472">
    <property type="component" value="Unassembled WGS sequence"/>
</dbReference>
<dbReference type="GO" id="GO:0005739">
    <property type="term" value="C:mitochondrion"/>
    <property type="evidence" value="ECO:0007669"/>
    <property type="project" value="UniProtKB-SubCell"/>
</dbReference>
<dbReference type="NCBIfam" id="NF004127">
    <property type="entry name" value="PRK05617.1"/>
    <property type="match status" value="1"/>
</dbReference>
<comment type="caution">
    <text evidence="13">The sequence shown here is derived from an EMBL/GenBank/DDBJ whole genome shotgun (WGS) entry which is preliminary data.</text>
</comment>
<comment type="subcellular location">
    <subcellularLocation>
        <location evidence="2">Mitochondrion</location>
    </subcellularLocation>
</comment>
<dbReference type="InterPro" id="IPR032259">
    <property type="entry name" value="HIBYL-CoA-H"/>
</dbReference>
<feature type="domain" description="Enoyl-CoA hydratase/isomerase" evidence="12">
    <location>
        <begin position="13"/>
        <end position="329"/>
    </location>
</feature>
<keyword evidence="8" id="KW-0378">Hydrolase</keyword>
<dbReference type="InterPro" id="IPR045004">
    <property type="entry name" value="ECH_dom"/>
</dbReference>
<evidence type="ECO:0000256" key="1">
    <source>
        <dbReference type="ARBA" id="ARBA00001709"/>
    </source>
</evidence>
<organism evidence="13 14">
    <name type="scientific">Leptosia nina</name>
    <dbReference type="NCBI Taxonomy" id="320188"/>
    <lineage>
        <taxon>Eukaryota</taxon>
        <taxon>Metazoa</taxon>
        <taxon>Ecdysozoa</taxon>
        <taxon>Arthropoda</taxon>
        <taxon>Hexapoda</taxon>
        <taxon>Insecta</taxon>
        <taxon>Pterygota</taxon>
        <taxon>Neoptera</taxon>
        <taxon>Endopterygota</taxon>
        <taxon>Lepidoptera</taxon>
        <taxon>Glossata</taxon>
        <taxon>Ditrysia</taxon>
        <taxon>Papilionoidea</taxon>
        <taxon>Pieridae</taxon>
        <taxon>Pierinae</taxon>
        <taxon>Leptosia</taxon>
    </lineage>
</organism>
<dbReference type="InterPro" id="IPR029045">
    <property type="entry name" value="ClpP/crotonase-like_dom_sf"/>
</dbReference>
<evidence type="ECO:0000256" key="4">
    <source>
        <dbReference type="ARBA" id="ARBA00005254"/>
    </source>
</evidence>
<keyword evidence="9" id="KW-0496">Mitochondrion</keyword>
<gene>
    <name evidence="13" type="ORF">LNINA_LOCUS5427</name>
</gene>
<comment type="similarity">
    <text evidence="4">Belongs to the enoyl-CoA hydratase/isomerase family.</text>
</comment>
<sequence length="345" mass="39120">MQHNIIFNTVNNVGFIILNRPESKNALNQEMYIELKQYLREWEKNKKLIIIKSAVENVFSAGGDLKAVKSKTANRAYFSIVYNTIYLIANYKIPYVAFMSGITLGGGLGVSIHGQYRVATDRTVVAMPEARLGYFPDVGASYFLPRLPDYVGTYMGLTGEKIKGNDVVTIGLGTHFVSSTRLEELEDALVRTLNKMEVGVILNKFNEPAENSTLAPHFNDIKLCFSASTVEGIMERLKSVNNDWSIKTIHTLQSMCPASLKITLRALQRGAQMELLPCLKMEYRMISRVFDNHDFREGVRAYITQKHQKPKWHHKSIGDVDEDHVESYFRNLPVNEEFVLTASKI</sequence>
<dbReference type="Gene3D" id="3.90.226.10">
    <property type="entry name" value="2-enoyl-CoA Hydratase, Chain A, domain 1"/>
    <property type="match status" value="1"/>
</dbReference>
<dbReference type="PANTHER" id="PTHR43176:SF3">
    <property type="entry name" value="3-HYDROXYISOBUTYRYL-COA HYDROLASE, MITOCHONDRIAL"/>
    <property type="match status" value="1"/>
</dbReference>
<evidence type="ECO:0000256" key="10">
    <source>
        <dbReference type="ARBA" id="ARBA00024871"/>
    </source>
</evidence>
<comment type="catalytic activity">
    <reaction evidence="1">
        <text>3-hydroxy-2-methylpropanoyl-CoA + H2O = 3-hydroxy-2-methylpropanoate + CoA + H(+)</text>
        <dbReference type="Rhea" id="RHEA:20888"/>
        <dbReference type="ChEBI" id="CHEBI:11805"/>
        <dbReference type="ChEBI" id="CHEBI:15377"/>
        <dbReference type="ChEBI" id="CHEBI:15378"/>
        <dbReference type="ChEBI" id="CHEBI:57287"/>
        <dbReference type="ChEBI" id="CHEBI:57340"/>
        <dbReference type="EC" id="3.1.2.4"/>
    </reaction>
</comment>
<name>A0AAV1J8K4_9NEOP</name>
<evidence type="ECO:0000256" key="8">
    <source>
        <dbReference type="ARBA" id="ARBA00022801"/>
    </source>
</evidence>
<evidence type="ECO:0000256" key="2">
    <source>
        <dbReference type="ARBA" id="ARBA00004173"/>
    </source>
</evidence>
<proteinExistence type="inferred from homology"/>
<dbReference type="PANTHER" id="PTHR43176">
    <property type="entry name" value="3-HYDROXYISOBUTYRYL-COA HYDROLASE-RELATED"/>
    <property type="match status" value="1"/>
</dbReference>
<evidence type="ECO:0000256" key="11">
    <source>
        <dbReference type="ARBA" id="ARBA00031181"/>
    </source>
</evidence>
<protein>
    <recommendedName>
        <fullName evidence="6">3-hydroxyisobutyryl-CoA hydrolase, mitochondrial</fullName>
        <ecNumber evidence="5">3.1.2.4</ecNumber>
    </recommendedName>
    <alternativeName>
        <fullName evidence="11">3-hydroxyisobutyryl-coenzyme A hydrolase</fullName>
    </alternativeName>
</protein>
<dbReference type="AlphaFoldDB" id="A0AAV1J8K4"/>
<dbReference type="CDD" id="cd06558">
    <property type="entry name" value="crotonase-like"/>
    <property type="match status" value="1"/>
</dbReference>
<evidence type="ECO:0000256" key="7">
    <source>
        <dbReference type="ARBA" id="ARBA00022456"/>
    </source>
</evidence>
<accession>A0AAV1J8K4</accession>
<dbReference type="Pfam" id="PF16113">
    <property type="entry name" value="ECH_2"/>
    <property type="match status" value="1"/>
</dbReference>
<comment type="function">
    <text evidence="10">Hydrolyzes 3-hydroxyisobutyryl-CoA (HIBYL-CoA), a saline catabolite. Has high activity toward isobutyryl-CoA. Could be an isobutyryl-CoA dehydrogenase that functions in valine catabolism. Also hydrolyzes 3-hydroxypropanoyl-CoA.</text>
</comment>
<evidence type="ECO:0000256" key="3">
    <source>
        <dbReference type="ARBA" id="ARBA00005109"/>
    </source>
</evidence>
<dbReference type="EMBL" id="CAVLEF010000007">
    <property type="protein sequence ID" value="CAK1545811.1"/>
    <property type="molecule type" value="Genomic_DNA"/>
</dbReference>
<dbReference type="GO" id="GO:0003860">
    <property type="term" value="F:3-hydroxyisobutyryl-CoA hydrolase activity"/>
    <property type="evidence" value="ECO:0007669"/>
    <property type="project" value="UniProtKB-EC"/>
</dbReference>
<dbReference type="EC" id="3.1.2.4" evidence="5"/>
<reference evidence="13 14" key="1">
    <citation type="submission" date="2023-11" db="EMBL/GenBank/DDBJ databases">
        <authorList>
            <person name="Okamura Y."/>
        </authorList>
    </citation>
    <scope>NUCLEOTIDE SEQUENCE [LARGE SCALE GENOMIC DNA]</scope>
</reference>
<evidence type="ECO:0000256" key="9">
    <source>
        <dbReference type="ARBA" id="ARBA00023128"/>
    </source>
</evidence>
<dbReference type="FunFam" id="3.90.226.10:FF:000026">
    <property type="entry name" value="3-hydroxyisobutyryl-CoA hydrolase, mitochondrial"/>
    <property type="match status" value="1"/>
</dbReference>
<keyword evidence="14" id="KW-1185">Reference proteome</keyword>
<evidence type="ECO:0000313" key="14">
    <source>
        <dbReference type="Proteomes" id="UP001497472"/>
    </source>
</evidence>
<keyword evidence="7" id="KW-0101">Branched-chain amino acid catabolism</keyword>
<dbReference type="GO" id="GO:0006574">
    <property type="term" value="P:L-valine catabolic process"/>
    <property type="evidence" value="ECO:0007669"/>
    <property type="project" value="TreeGrafter"/>
</dbReference>
<comment type="pathway">
    <text evidence="3">Amino-acid degradation; L-valine degradation.</text>
</comment>
<dbReference type="SUPFAM" id="SSF52096">
    <property type="entry name" value="ClpP/crotonase"/>
    <property type="match status" value="1"/>
</dbReference>
<evidence type="ECO:0000259" key="12">
    <source>
        <dbReference type="Pfam" id="PF16113"/>
    </source>
</evidence>
<evidence type="ECO:0000256" key="5">
    <source>
        <dbReference type="ARBA" id="ARBA00011915"/>
    </source>
</evidence>